<feature type="domain" description="Pilus formation protein N-terminal" evidence="5">
    <location>
        <begin position="49"/>
        <end position="117"/>
    </location>
</feature>
<dbReference type="GO" id="GO:0009306">
    <property type="term" value="P:protein secretion"/>
    <property type="evidence" value="ECO:0007669"/>
    <property type="project" value="InterPro"/>
</dbReference>
<evidence type="ECO:0000256" key="1">
    <source>
        <dbReference type="RuleBase" id="RU004003"/>
    </source>
</evidence>
<dbReference type="PRINTS" id="PR00811">
    <property type="entry name" value="BCTERIALGSPD"/>
</dbReference>
<evidence type="ECO:0000256" key="2">
    <source>
        <dbReference type="SAM" id="MobiDB-lite"/>
    </source>
</evidence>
<keyword evidence="7" id="KW-1185">Reference proteome</keyword>
<organism evidence="6 7">
    <name type="scientific">Sphingomonas taxi</name>
    <dbReference type="NCBI Taxonomy" id="1549858"/>
    <lineage>
        <taxon>Bacteria</taxon>
        <taxon>Pseudomonadati</taxon>
        <taxon>Pseudomonadota</taxon>
        <taxon>Alphaproteobacteria</taxon>
        <taxon>Sphingomonadales</taxon>
        <taxon>Sphingomonadaceae</taxon>
        <taxon>Sphingomonas</taxon>
    </lineage>
</organism>
<comment type="similarity">
    <text evidence="1">Belongs to the bacterial secretin family.</text>
</comment>
<gene>
    <name evidence="6" type="ORF">MC45_05665</name>
</gene>
<dbReference type="Proteomes" id="UP000033200">
    <property type="component" value="Chromosome"/>
</dbReference>
<dbReference type="RefSeq" id="WP_038660607.1">
    <property type="nucleotide sequence ID" value="NZ_CP009571.1"/>
</dbReference>
<evidence type="ECO:0000313" key="6">
    <source>
        <dbReference type="EMBL" id="AIT05971.1"/>
    </source>
</evidence>
<feature type="chain" id="PRO_5001929618" evidence="3">
    <location>
        <begin position="27"/>
        <end position="527"/>
    </location>
</feature>
<dbReference type="Pfam" id="PF13629">
    <property type="entry name" value="T2SS-T3SS_pil_N"/>
    <property type="match status" value="1"/>
</dbReference>
<feature type="compositionally biased region" description="Low complexity" evidence="2">
    <location>
        <begin position="497"/>
        <end position="511"/>
    </location>
</feature>
<protein>
    <submittedName>
        <fullName evidence="6">Secretion system protein</fullName>
    </submittedName>
</protein>
<dbReference type="InterPro" id="IPR032789">
    <property type="entry name" value="T2SS-T3SS_pil_N"/>
</dbReference>
<proteinExistence type="inferred from homology"/>
<dbReference type="PANTHER" id="PTHR30332">
    <property type="entry name" value="PROBABLE GENERAL SECRETION PATHWAY PROTEIN D"/>
    <property type="match status" value="1"/>
</dbReference>
<evidence type="ECO:0000256" key="3">
    <source>
        <dbReference type="SAM" id="SignalP"/>
    </source>
</evidence>
<dbReference type="PANTHER" id="PTHR30332:SF17">
    <property type="entry name" value="TYPE IV PILIATION SYSTEM PROTEIN DR_0774-RELATED"/>
    <property type="match status" value="1"/>
</dbReference>
<dbReference type="AlphaFoldDB" id="A0A097EEK8"/>
<dbReference type="STRING" id="1549858.MC45_05665"/>
<evidence type="ECO:0000313" key="7">
    <source>
        <dbReference type="Proteomes" id="UP000033200"/>
    </source>
</evidence>
<dbReference type="InterPro" id="IPR050810">
    <property type="entry name" value="Bact_Secretion_Sys_Channel"/>
</dbReference>
<dbReference type="InterPro" id="IPR001775">
    <property type="entry name" value="GspD/PilQ"/>
</dbReference>
<dbReference type="eggNOG" id="COG4964">
    <property type="taxonomic scope" value="Bacteria"/>
</dbReference>
<feature type="domain" description="Type II/III secretion system secretin-like" evidence="4">
    <location>
        <begin position="277"/>
        <end position="436"/>
    </location>
</feature>
<dbReference type="InterPro" id="IPR004846">
    <property type="entry name" value="T2SS/T3SS_dom"/>
</dbReference>
<sequence length="527" mass="53700">MPLVHPLRTRCGRTAAVALALATTVAAPLAIADARGTGADAAVAGGSSSVVQVNTGRGRLVTLSRPMSDVFVADDSIADVQVRSPTQLYIFGKKTGETTISATTRGGAVVYATTVRVGNNLDSIAAMLQLAMPDARLVATPMNGIVLLTGTVAGPGDAAEAERLVQAYVGDATKVLSRLKTATPLQVNLQVRIAEVSRTFIKNVGVNLGSVDSTGGFKFGIGRGGVSPQYTPGFPLATGFNTGTNTTLIPNGSSGSTLGLAGRLLGLDLLAAVDLGETLGQVTTLANPNLTALSGETATFLAGGEIPIPLSGGLGTVTVEYKQYGVSLAYTPTVLSDGRISLRVRPEVSQIDNANAVSVGGTRVPGITTRRAETTLELGSGQSMMIGGLLSNSHGNNIDKTPFLGDLPIIGSLFRSTNFQRNETELVIIITPYLVKPVSDPAQIALPHDGYRAPSDAARILLGEVGSGGNGPRPVPTMVPGGQPPAPTIGAAAAVLPVPQRQPAPAAADPRATSKKKGAVPAPGFSN</sequence>
<feature type="signal peptide" evidence="3">
    <location>
        <begin position="1"/>
        <end position="26"/>
    </location>
</feature>
<name>A0A097EEK8_9SPHN</name>
<accession>A0A097EEK8</accession>
<dbReference type="Pfam" id="PF00263">
    <property type="entry name" value="Secretin"/>
    <property type="match status" value="1"/>
</dbReference>
<dbReference type="KEGG" id="stax:MC45_05665"/>
<keyword evidence="3" id="KW-0732">Signal</keyword>
<evidence type="ECO:0000259" key="4">
    <source>
        <dbReference type="Pfam" id="PF00263"/>
    </source>
</evidence>
<feature type="region of interest" description="Disordered" evidence="2">
    <location>
        <begin position="497"/>
        <end position="527"/>
    </location>
</feature>
<evidence type="ECO:0000259" key="5">
    <source>
        <dbReference type="Pfam" id="PF13629"/>
    </source>
</evidence>
<reference evidence="6 7" key="1">
    <citation type="submission" date="2014-09" db="EMBL/GenBank/DDBJ databases">
        <title>Using Illumina technology Improving SMRT sequencing Genome Assembly by RASTools.</title>
        <authorList>
            <person name="Zhou Y."/>
            <person name="Ma T."/>
            <person name="Liu T."/>
        </authorList>
    </citation>
    <scope>NUCLEOTIDE SEQUENCE [LARGE SCALE GENOMIC DNA]</scope>
    <source>
        <strain evidence="6 7">ATCC 55669</strain>
    </source>
</reference>
<dbReference type="GO" id="GO:0015627">
    <property type="term" value="C:type II protein secretion system complex"/>
    <property type="evidence" value="ECO:0007669"/>
    <property type="project" value="TreeGrafter"/>
</dbReference>
<dbReference type="HOGENOM" id="CLU_017952_2_0_5"/>
<dbReference type="EMBL" id="CP009571">
    <property type="protein sequence ID" value="AIT05971.1"/>
    <property type="molecule type" value="Genomic_DNA"/>
</dbReference>